<dbReference type="FunCoup" id="B0WU11">
    <property type="interactions" value="26"/>
</dbReference>
<accession>B0WU11</accession>
<evidence type="ECO:0000313" key="7">
    <source>
        <dbReference type="Proteomes" id="UP000002320"/>
    </source>
</evidence>
<dbReference type="AlphaFoldDB" id="B0WU11"/>
<dbReference type="CDD" id="cd23992">
    <property type="entry name" value="PBP_GOBP"/>
    <property type="match status" value="1"/>
</dbReference>
<comment type="similarity">
    <text evidence="2">Belongs to the PBP/GOBP family.</text>
</comment>
<organism>
    <name type="scientific">Culex quinquefasciatus</name>
    <name type="common">Southern house mosquito</name>
    <name type="synonym">Culex pungens</name>
    <dbReference type="NCBI Taxonomy" id="7176"/>
    <lineage>
        <taxon>Eukaryota</taxon>
        <taxon>Metazoa</taxon>
        <taxon>Ecdysozoa</taxon>
        <taxon>Arthropoda</taxon>
        <taxon>Hexapoda</taxon>
        <taxon>Insecta</taxon>
        <taxon>Pterygota</taxon>
        <taxon>Neoptera</taxon>
        <taxon>Endopterygota</taxon>
        <taxon>Diptera</taxon>
        <taxon>Nematocera</taxon>
        <taxon>Culicoidea</taxon>
        <taxon>Culicidae</taxon>
        <taxon>Culicinae</taxon>
        <taxon>Culicini</taxon>
        <taxon>Culex</taxon>
        <taxon>Culex</taxon>
    </lineage>
</organism>
<feature type="signal peptide" evidence="4">
    <location>
        <begin position="1"/>
        <end position="15"/>
    </location>
</feature>
<dbReference type="Gene3D" id="1.10.238.20">
    <property type="entry name" value="Pheromone/general odorant binding protein domain"/>
    <property type="match status" value="1"/>
</dbReference>
<keyword evidence="3" id="KW-0964">Secreted</keyword>
<dbReference type="OrthoDB" id="6595846at2759"/>
<feature type="chain" id="PRO_5011934796" evidence="4">
    <location>
        <begin position="16"/>
        <end position="119"/>
    </location>
</feature>
<dbReference type="Pfam" id="PF01395">
    <property type="entry name" value="PBP_GOBP"/>
    <property type="match status" value="1"/>
</dbReference>
<dbReference type="InterPro" id="IPR036728">
    <property type="entry name" value="PBP_GOBP_sf"/>
</dbReference>
<dbReference type="SUPFAM" id="SSF47565">
    <property type="entry name" value="Insect pheromone/odorant-binding proteins"/>
    <property type="match status" value="1"/>
</dbReference>
<evidence type="ECO:0000256" key="4">
    <source>
        <dbReference type="SAM" id="SignalP"/>
    </source>
</evidence>
<protein>
    <submittedName>
        <fullName evidence="5">Odorant-binding protein 56e</fullName>
    </submittedName>
</protein>
<dbReference type="VEuPathDB" id="VectorBase:CQUJHB004129"/>
<dbReference type="InterPro" id="IPR006170">
    <property type="entry name" value="PBP/GOBP"/>
</dbReference>
<evidence type="ECO:0000256" key="3">
    <source>
        <dbReference type="ARBA" id="ARBA00022525"/>
    </source>
</evidence>
<dbReference type="KEGG" id="cqu:CpipJ_CPIJ010724"/>
<keyword evidence="4" id="KW-0732">Signal</keyword>
<dbReference type="EMBL" id="DS232098">
    <property type="protein sequence ID" value="EDS34725.1"/>
    <property type="molecule type" value="Genomic_DNA"/>
</dbReference>
<dbReference type="InParanoid" id="B0WU11"/>
<dbReference type="VEuPathDB" id="VectorBase:CPIJ010724"/>
<dbReference type="GO" id="GO:0005576">
    <property type="term" value="C:extracellular region"/>
    <property type="evidence" value="ECO:0007669"/>
    <property type="project" value="UniProtKB-SubCell"/>
</dbReference>
<evidence type="ECO:0000313" key="5">
    <source>
        <dbReference type="EMBL" id="EDS34725.1"/>
    </source>
</evidence>
<reference evidence="6" key="2">
    <citation type="submission" date="2020-05" db="UniProtKB">
        <authorList>
            <consortium name="EnsemblMetazoa"/>
        </authorList>
    </citation>
    <scope>IDENTIFICATION</scope>
    <source>
        <strain evidence="6">JHB</strain>
    </source>
</reference>
<dbReference type="GO" id="GO:0005549">
    <property type="term" value="F:odorant binding"/>
    <property type="evidence" value="ECO:0007669"/>
    <property type="project" value="InterPro"/>
</dbReference>
<proteinExistence type="inferred from homology"/>
<evidence type="ECO:0000256" key="1">
    <source>
        <dbReference type="ARBA" id="ARBA00004613"/>
    </source>
</evidence>
<reference evidence="5" key="1">
    <citation type="submission" date="2007-03" db="EMBL/GenBank/DDBJ databases">
        <title>Annotation of Culex pipiens quinquefasciatus.</title>
        <authorList>
            <consortium name="The Broad Institute Genome Sequencing Platform"/>
            <person name="Atkinson P.W."/>
            <person name="Hemingway J."/>
            <person name="Christensen B.M."/>
            <person name="Higgs S."/>
            <person name="Kodira C."/>
            <person name="Hannick L."/>
            <person name="Megy K."/>
            <person name="O'Leary S."/>
            <person name="Pearson M."/>
            <person name="Haas B.J."/>
            <person name="Mauceli E."/>
            <person name="Wortman J.R."/>
            <person name="Lee N.H."/>
            <person name="Guigo R."/>
            <person name="Stanke M."/>
            <person name="Alvarado L."/>
            <person name="Amedeo P."/>
            <person name="Antoine C.H."/>
            <person name="Arensburger P."/>
            <person name="Bidwell S.L."/>
            <person name="Crawford M."/>
            <person name="Camaro F."/>
            <person name="Devon K."/>
            <person name="Engels R."/>
            <person name="Hammond M."/>
            <person name="Howarth C."/>
            <person name="Koehrsen M."/>
            <person name="Lawson D."/>
            <person name="Montgomery P."/>
            <person name="Nene V."/>
            <person name="Nusbaum C."/>
            <person name="Puiu D."/>
            <person name="Romero-Severson J."/>
            <person name="Severson D.W."/>
            <person name="Shumway M."/>
            <person name="Sisk P."/>
            <person name="Stolte C."/>
            <person name="Zeng Q."/>
            <person name="Eisenstadt E."/>
            <person name="Fraser-Liggett C."/>
            <person name="Strausberg R."/>
            <person name="Galagan J."/>
            <person name="Birren B."/>
            <person name="Collins F.H."/>
        </authorList>
    </citation>
    <scope>NUCLEOTIDE SEQUENCE [LARGE SCALE GENOMIC DNA]</scope>
    <source>
        <strain evidence="5">JHB</strain>
    </source>
</reference>
<dbReference type="HOGENOM" id="CLU_148261_1_1_1"/>
<keyword evidence="7" id="KW-1185">Reference proteome</keyword>
<comment type="subcellular location">
    <subcellularLocation>
        <location evidence="1">Secreted</location>
    </subcellularLocation>
</comment>
<evidence type="ECO:0000256" key="2">
    <source>
        <dbReference type="ARBA" id="ARBA00008098"/>
    </source>
</evidence>
<evidence type="ECO:0000313" key="6">
    <source>
        <dbReference type="EnsemblMetazoa" id="CPIJ010724-PA"/>
    </source>
</evidence>
<gene>
    <name evidence="6" type="primary">6043193</name>
    <name evidence="5" type="ORF">CpipJ_CPIJ010724</name>
</gene>
<dbReference type="EnsemblMetazoa" id="CPIJ010724-RA">
    <property type="protein sequence ID" value="CPIJ010724-PA"/>
    <property type="gene ID" value="CPIJ010724"/>
</dbReference>
<name>B0WU11_CULQU</name>
<sequence>MKIILAFCLFTAVAALELSPEEKKCQEQVDASEEDVEMFRSLQQPEERTTKCYYDCMLQKINYSDGKRFNREGFLHTMTQVAKNEQQRKAIQHLGDQCNGTENDDPCELAADIVACLFR</sequence>
<dbReference type="Proteomes" id="UP000002320">
    <property type="component" value="Unassembled WGS sequence"/>
</dbReference>